<gene>
    <name evidence="2" type="ORF">PgNI_01152</name>
</gene>
<name>A0A6P8BIN5_PYRGI</name>
<dbReference type="Proteomes" id="UP000515153">
    <property type="component" value="Unplaced"/>
</dbReference>
<reference evidence="2" key="2">
    <citation type="submission" date="2019-10" db="EMBL/GenBank/DDBJ databases">
        <authorList>
            <consortium name="NCBI Genome Project"/>
        </authorList>
    </citation>
    <scope>NUCLEOTIDE SEQUENCE</scope>
    <source>
        <strain evidence="2">NI907</strain>
    </source>
</reference>
<reference evidence="2" key="1">
    <citation type="journal article" date="2019" name="Mol. Biol. Evol.">
        <title>Blast fungal genomes show frequent chromosomal changes, gene gains and losses, and effector gene turnover.</title>
        <authorList>
            <person name="Gomez Luciano L.B."/>
            <person name="Jason Tsai I."/>
            <person name="Chuma I."/>
            <person name="Tosa Y."/>
            <person name="Chen Y.H."/>
            <person name="Li J.Y."/>
            <person name="Li M.Y."/>
            <person name="Jade Lu M.Y."/>
            <person name="Nakayashiki H."/>
            <person name="Li W.H."/>
        </authorList>
    </citation>
    <scope>NUCLEOTIDE SEQUENCE</scope>
    <source>
        <strain evidence="2">NI907</strain>
    </source>
</reference>
<reference evidence="2" key="3">
    <citation type="submission" date="2025-08" db="UniProtKB">
        <authorList>
            <consortium name="RefSeq"/>
        </authorList>
    </citation>
    <scope>IDENTIFICATION</scope>
    <source>
        <strain evidence="2">NI907</strain>
    </source>
</reference>
<accession>A0A6P8BIN5</accession>
<protein>
    <submittedName>
        <fullName evidence="2">Uncharacterized protein</fullName>
    </submittedName>
</protein>
<evidence type="ECO:0000313" key="1">
    <source>
        <dbReference type="Proteomes" id="UP000515153"/>
    </source>
</evidence>
<dbReference type="KEGG" id="pgri:PgNI_01152"/>
<dbReference type="GeneID" id="41956141"/>
<evidence type="ECO:0000313" key="2">
    <source>
        <dbReference type="RefSeq" id="XP_030987055.1"/>
    </source>
</evidence>
<organism evidence="1 2">
    <name type="scientific">Pyricularia grisea</name>
    <name type="common">Crabgrass-specific blast fungus</name>
    <name type="synonym">Magnaporthe grisea</name>
    <dbReference type="NCBI Taxonomy" id="148305"/>
    <lineage>
        <taxon>Eukaryota</taxon>
        <taxon>Fungi</taxon>
        <taxon>Dikarya</taxon>
        <taxon>Ascomycota</taxon>
        <taxon>Pezizomycotina</taxon>
        <taxon>Sordariomycetes</taxon>
        <taxon>Sordariomycetidae</taxon>
        <taxon>Magnaporthales</taxon>
        <taxon>Pyriculariaceae</taxon>
        <taxon>Pyricularia</taxon>
    </lineage>
</organism>
<sequence length="139" mass="14981">MVCHVLLVWRGNPGLDRFDTIEGWGVHPIIVVTARDWARMSAGDNTSGNCGCGGTETALGPMTARWITIGEATVHFPDSFAMARMGPIEVHVHRSEYRMRLVGGIQVSNLADKSVERAGRLCACANEKETTGEQGAKVG</sequence>
<proteinExistence type="predicted"/>
<keyword evidence="1" id="KW-1185">Reference proteome</keyword>
<dbReference type="AlphaFoldDB" id="A0A6P8BIN5"/>
<dbReference type="RefSeq" id="XP_030987055.1">
    <property type="nucleotide sequence ID" value="XM_031121227.1"/>
</dbReference>